<evidence type="ECO:0000256" key="2">
    <source>
        <dbReference type="SAM" id="SignalP"/>
    </source>
</evidence>
<keyword evidence="5" id="KW-1185">Reference proteome</keyword>
<dbReference type="Pfam" id="PF12955">
    <property type="entry name" value="Vps3844_C"/>
    <property type="match status" value="1"/>
</dbReference>
<comment type="caution">
    <text evidence="4">The sequence shown here is derived from an EMBL/GenBank/DDBJ whole genome shotgun (WGS) entry which is preliminary data.</text>
</comment>
<name>A0AAD6G2L4_9EURO</name>
<keyword evidence="1" id="KW-1133">Transmembrane helix</keyword>
<feature type="domain" description="Vacuolar sorting protein Vps3844 C-terminal" evidence="3">
    <location>
        <begin position="299"/>
        <end position="401"/>
    </location>
</feature>
<evidence type="ECO:0000313" key="4">
    <source>
        <dbReference type="EMBL" id="KAJ5449695.1"/>
    </source>
</evidence>
<feature type="chain" id="PRO_5042158755" description="Vacuolar sorting protein Vps3844 C-terminal domain-containing protein" evidence="2">
    <location>
        <begin position="21"/>
        <end position="410"/>
    </location>
</feature>
<dbReference type="PANTHER" id="PTHR36853:SF1">
    <property type="entry name" value="DUF3844 DOMAIN-CONTAINING PROTEIN"/>
    <property type="match status" value="1"/>
</dbReference>
<dbReference type="Proteomes" id="UP001213681">
    <property type="component" value="Unassembled WGS sequence"/>
</dbReference>
<dbReference type="GO" id="GO:0005783">
    <property type="term" value="C:endoplasmic reticulum"/>
    <property type="evidence" value="ECO:0007669"/>
    <property type="project" value="TreeGrafter"/>
</dbReference>
<dbReference type="PANTHER" id="PTHR36853">
    <property type="entry name" value="EXPRESSED PROTEIN"/>
    <property type="match status" value="1"/>
</dbReference>
<proteinExistence type="predicted"/>
<protein>
    <recommendedName>
        <fullName evidence="3">Vacuolar sorting protein Vps3844 C-terminal domain-containing protein</fullName>
    </recommendedName>
</protein>
<keyword evidence="1" id="KW-0472">Membrane</keyword>
<dbReference type="RefSeq" id="XP_056765230.1">
    <property type="nucleotide sequence ID" value="XM_056909526.1"/>
</dbReference>
<feature type="transmembrane region" description="Helical" evidence="1">
    <location>
        <begin position="366"/>
        <end position="388"/>
    </location>
</feature>
<sequence>MHMVSKLLALAAAGALGTHALETSIFTFPSNEHKQGDTSLEHRTVPEDVAQLILELRTQSSLQSVLGKVEADIVDRINEFSGAQSSLFGGYDSHGTPGRSMILVEGVNEAVGSNIRNAQSQSIHVLHASPKLVDDSLGSQLDNGDMKNRCTSRQADAVSGPESVQSAEDCISQDPVLAQSLILHSREFLNLLDSVEVWSSKDQTTTASRLSLKARSNDNVLVTKYLESLFHDLNNVASSESRKITALMVPAAEASRDFAKISRRDTGLLPRSSASDPQSTLQTSAQDLTLSSSLLAPVCHASNSSCSDATSNCSGHGHCYLKSSSGDAQCFACRCQATVRTKGDGSKQKIYWGGPACQKEDISSPFFLIAGVSILAIVLASSAVGMLFSMGQQELPSVIGAGVGGSKAPA</sequence>
<organism evidence="4 5">
    <name type="scientific">Penicillium daleae</name>
    <dbReference type="NCBI Taxonomy" id="63821"/>
    <lineage>
        <taxon>Eukaryota</taxon>
        <taxon>Fungi</taxon>
        <taxon>Dikarya</taxon>
        <taxon>Ascomycota</taxon>
        <taxon>Pezizomycotina</taxon>
        <taxon>Eurotiomycetes</taxon>
        <taxon>Eurotiomycetidae</taxon>
        <taxon>Eurotiales</taxon>
        <taxon>Aspergillaceae</taxon>
        <taxon>Penicillium</taxon>
    </lineage>
</organism>
<reference evidence="4" key="2">
    <citation type="journal article" date="2023" name="IMA Fungus">
        <title>Comparative genomic study of the Penicillium genus elucidates a diverse pangenome and 15 lateral gene transfer events.</title>
        <authorList>
            <person name="Petersen C."/>
            <person name="Sorensen T."/>
            <person name="Nielsen M.R."/>
            <person name="Sondergaard T.E."/>
            <person name="Sorensen J.L."/>
            <person name="Fitzpatrick D.A."/>
            <person name="Frisvad J.C."/>
            <person name="Nielsen K.L."/>
        </authorList>
    </citation>
    <scope>NUCLEOTIDE SEQUENCE</scope>
    <source>
        <strain evidence="4">IBT 16125</strain>
    </source>
</reference>
<evidence type="ECO:0000313" key="5">
    <source>
        <dbReference type="Proteomes" id="UP001213681"/>
    </source>
</evidence>
<keyword evidence="2" id="KW-0732">Signal</keyword>
<keyword evidence="1" id="KW-0812">Transmembrane</keyword>
<gene>
    <name evidence="4" type="ORF">N7458_006144</name>
</gene>
<evidence type="ECO:0000259" key="3">
    <source>
        <dbReference type="Pfam" id="PF12955"/>
    </source>
</evidence>
<dbReference type="InterPro" id="IPR053065">
    <property type="entry name" value="Archenteron_Induction-Rel"/>
</dbReference>
<feature type="signal peptide" evidence="2">
    <location>
        <begin position="1"/>
        <end position="20"/>
    </location>
</feature>
<accession>A0AAD6G2L4</accession>
<dbReference type="EMBL" id="JAPVEA010000006">
    <property type="protein sequence ID" value="KAJ5449695.1"/>
    <property type="molecule type" value="Genomic_DNA"/>
</dbReference>
<dbReference type="GeneID" id="81599769"/>
<evidence type="ECO:0000256" key="1">
    <source>
        <dbReference type="SAM" id="Phobius"/>
    </source>
</evidence>
<reference evidence="4" key="1">
    <citation type="submission" date="2022-12" db="EMBL/GenBank/DDBJ databases">
        <authorList>
            <person name="Petersen C."/>
        </authorList>
    </citation>
    <scope>NUCLEOTIDE SEQUENCE</scope>
    <source>
        <strain evidence="4">IBT 16125</strain>
    </source>
</reference>
<dbReference type="AlphaFoldDB" id="A0AAD6G2L4"/>
<dbReference type="InterPro" id="IPR024382">
    <property type="entry name" value="Vps3844_C"/>
</dbReference>